<evidence type="ECO:0000313" key="2">
    <source>
        <dbReference type="Proteomes" id="UP001164746"/>
    </source>
</evidence>
<evidence type="ECO:0000313" key="1">
    <source>
        <dbReference type="EMBL" id="WAR17734.1"/>
    </source>
</evidence>
<dbReference type="PANTHER" id="PTHR46182">
    <property type="entry name" value="FI19480P1"/>
    <property type="match status" value="1"/>
</dbReference>
<sequence length="278" mass="30735">MLLITICLSSFKKASLAIKEDPHKKDLMELELEADITTFTQDNKVLAAELEIYDVCFLRVLFYAMNVLRDTRTYRSGVSTLAQLKEKLLSSANVLDFTVANLDTLVCQKNCSNHGHCDMKTKLCICEPFWTANVILYRLHGESNCGVVVAVAVCEHRENVIVKDNIHGNYTIFLDLTFLGIGTQSSSTRGVQRARFAEGEILYGSKSSFIIVLLRGRAICCNRSVAIARYRLSGRDISITLGLGKAFKAPGGTLKGLSLSTSSLYSVDICLGCFISYM</sequence>
<keyword evidence="2" id="KW-1185">Reference proteome</keyword>
<dbReference type="Proteomes" id="UP001164746">
    <property type="component" value="Chromosome 10"/>
</dbReference>
<protein>
    <submittedName>
        <fullName evidence="1">K319L-like protein</fullName>
    </submittedName>
</protein>
<dbReference type="InterPro" id="IPR029865">
    <property type="entry name" value="KIAA0319-like"/>
</dbReference>
<accession>A0ABY7FAB0</accession>
<gene>
    <name evidence="1" type="ORF">MAR_032328</name>
</gene>
<dbReference type="EMBL" id="CP111021">
    <property type="protein sequence ID" value="WAR17734.1"/>
    <property type="molecule type" value="Genomic_DNA"/>
</dbReference>
<organism evidence="1 2">
    <name type="scientific">Mya arenaria</name>
    <name type="common">Soft-shell clam</name>
    <dbReference type="NCBI Taxonomy" id="6604"/>
    <lineage>
        <taxon>Eukaryota</taxon>
        <taxon>Metazoa</taxon>
        <taxon>Spiralia</taxon>
        <taxon>Lophotrochozoa</taxon>
        <taxon>Mollusca</taxon>
        <taxon>Bivalvia</taxon>
        <taxon>Autobranchia</taxon>
        <taxon>Heteroconchia</taxon>
        <taxon>Euheterodonta</taxon>
        <taxon>Imparidentia</taxon>
        <taxon>Neoheterodontei</taxon>
        <taxon>Myida</taxon>
        <taxon>Myoidea</taxon>
        <taxon>Myidae</taxon>
        <taxon>Mya</taxon>
    </lineage>
</organism>
<reference evidence="1" key="1">
    <citation type="submission" date="2022-11" db="EMBL/GenBank/DDBJ databases">
        <title>Centuries of genome instability and evolution in soft-shell clam transmissible cancer (bioRxiv).</title>
        <authorList>
            <person name="Hart S.F.M."/>
            <person name="Yonemitsu M.A."/>
            <person name="Giersch R.M."/>
            <person name="Beal B.F."/>
            <person name="Arriagada G."/>
            <person name="Davis B.W."/>
            <person name="Ostrander E.A."/>
            <person name="Goff S.P."/>
            <person name="Metzger M.J."/>
        </authorList>
    </citation>
    <scope>NUCLEOTIDE SEQUENCE</scope>
    <source>
        <strain evidence="1">MELC-2E11</strain>
        <tissue evidence="1">Siphon/mantle</tissue>
    </source>
</reference>
<proteinExistence type="predicted"/>
<dbReference type="Gene3D" id="2.10.25.10">
    <property type="entry name" value="Laminin"/>
    <property type="match status" value="1"/>
</dbReference>
<dbReference type="PANTHER" id="PTHR46182:SF2">
    <property type="entry name" value="FI19480P1"/>
    <property type="match status" value="1"/>
</dbReference>
<name>A0ABY7FAB0_MYAAR</name>